<keyword evidence="3" id="KW-1185">Reference proteome</keyword>
<evidence type="ECO:0000313" key="3">
    <source>
        <dbReference type="Proteomes" id="UP000184330"/>
    </source>
</evidence>
<accession>A0A1L7WWN4</accession>
<dbReference type="EMBL" id="FJOG01000009">
    <property type="protein sequence ID" value="CZR57167.1"/>
    <property type="molecule type" value="Genomic_DNA"/>
</dbReference>
<protein>
    <submittedName>
        <fullName evidence="2">Uncharacterized protein</fullName>
    </submittedName>
</protein>
<evidence type="ECO:0000313" key="2">
    <source>
        <dbReference type="EMBL" id="CZR57167.1"/>
    </source>
</evidence>
<evidence type="ECO:0000256" key="1">
    <source>
        <dbReference type="SAM" id="MobiDB-lite"/>
    </source>
</evidence>
<proteinExistence type="predicted"/>
<feature type="region of interest" description="Disordered" evidence="1">
    <location>
        <begin position="1"/>
        <end position="21"/>
    </location>
</feature>
<name>A0A1L7WWN4_9HELO</name>
<sequence length="152" mass="17066">MHPSFDAPHYRKKPQTVPFSSSHGEISSMVSDVKQLVRHPFLLLPYFLPKTKLRAEGTTISVLKSNDVKSHSRIKSKIAEISTNQDTSPYLAVSCASRQTKCHKAYPSPPASSIGILSWPIQPPPTQLNRNPRVKFLFAGQVYKWIHNCILS</sequence>
<dbReference type="AlphaFoldDB" id="A0A1L7WWN4"/>
<dbReference type="Proteomes" id="UP000184330">
    <property type="component" value="Unassembled WGS sequence"/>
</dbReference>
<gene>
    <name evidence="2" type="ORF">PAC_07056</name>
</gene>
<organism evidence="2 3">
    <name type="scientific">Phialocephala subalpina</name>
    <dbReference type="NCBI Taxonomy" id="576137"/>
    <lineage>
        <taxon>Eukaryota</taxon>
        <taxon>Fungi</taxon>
        <taxon>Dikarya</taxon>
        <taxon>Ascomycota</taxon>
        <taxon>Pezizomycotina</taxon>
        <taxon>Leotiomycetes</taxon>
        <taxon>Helotiales</taxon>
        <taxon>Mollisiaceae</taxon>
        <taxon>Phialocephala</taxon>
        <taxon>Phialocephala fortinii species complex</taxon>
    </lineage>
</organism>
<reference evidence="2 3" key="1">
    <citation type="submission" date="2016-03" db="EMBL/GenBank/DDBJ databases">
        <authorList>
            <person name="Ploux O."/>
        </authorList>
    </citation>
    <scope>NUCLEOTIDE SEQUENCE [LARGE SCALE GENOMIC DNA]</scope>
    <source>
        <strain evidence="2 3">UAMH 11012</strain>
    </source>
</reference>